<sequence>MLPALFRVLGKGDNKSDTHKLPTNKGRGAVTLQVSKVTRNNNVLRQEIFLSVMMRGKNTFNIQYEILILSSDVFSWKYLINVYHVISTGLNDKEKKLTSDLFVSAQGKPGQTCQVLSNWFSSGKPNQTAFLLLAIFFF</sequence>
<dbReference type="Proteomes" id="UP000827986">
    <property type="component" value="Unassembled WGS sequence"/>
</dbReference>
<protein>
    <submittedName>
        <fullName evidence="1">Uncharacterized protein</fullName>
    </submittedName>
</protein>
<accession>A0A9D3XVD1</accession>
<evidence type="ECO:0000313" key="1">
    <source>
        <dbReference type="EMBL" id="KAH1186941.1"/>
    </source>
</evidence>
<name>A0A9D3XVD1_9SAUR</name>
<comment type="caution">
    <text evidence="1">The sequence shown here is derived from an EMBL/GenBank/DDBJ whole genome shotgun (WGS) entry which is preliminary data.</text>
</comment>
<dbReference type="EMBL" id="JAHDVG010000463">
    <property type="protein sequence ID" value="KAH1186941.1"/>
    <property type="molecule type" value="Genomic_DNA"/>
</dbReference>
<evidence type="ECO:0000313" key="2">
    <source>
        <dbReference type="Proteomes" id="UP000827986"/>
    </source>
</evidence>
<keyword evidence="2" id="KW-1185">Reference proteome</keyword>
<proteinExistence type="predicted"/>
<reference evidence="1" key="1">
    <citation type="submission" date="2021-09" db="EMBL/GenBank/DDBJ databases">
        <title>The genome of Mauremys mutica provides insights into the evolution of semi-aquatic lifestyle.</title>
        <authorList>
            <person name="Gong S."/>
            <person name="Gao Y."/>
        </authorList>
    </citation>
    <scope>NUCLEOTIDE SEQUENCE</scope>
    <source>
        <strain evidence="1">MM-2020</strain>
        <tissue evidence="1">Muscle</tissue>
    </source>
</reference>
<gene>
    <name evidence="1" type="ORF">KIL84_019690</name>
</gene>
<dbReference type="AlphaFoldDB" id="A0A9D3XVD1"/>
<organism evidence="1 2">
    <name type="scientific">Mauremys mutica</name>
    <name type="common">yellowpond turtle</name>
    <dbReference type="NCBI Taxonomy" id="74926"/>
    <lineage>
        <taxon>Eukaryota</taxon>
        <taxon>Metazoa</taxon>
        <taxon>Chordata</taxon>
        <taxon>Craniata</taxon>
        <taxon>Vertebrata</taxon>
        <taxon>Euteleostomi</taxon>
        <taxon>Archelosauria</taxon>
        <taxon>Testudinata</taxon>
        <taxon>Testudines</taxon>
        <taxon>Cryptodira</taxon>
        <taxon>Durocryptodira</taxon>
        <taxon>Testudinoidea</taxon>
        <taxon>Geoemydidae</taxon>
        <taxon>Geoemydinae</taxon>
        <taxon>Mauremys</taxon>
    </lineage>
</organism>